<evidence type="ECO:0000313" key="3">
    <source>
        <dbReference type="Proteomes" id="UP000439903"/>
    </source>
</evidence>
<evidence type="ECO:0000256" key="1">
    <source>
        <dbReference type="SAM" id="MobiDB-lite"/>
    </source>
</evidence>
<protein>
    <submittedName>
        <fullName evidence="2">Uncharacterized protein</fullName>
    </submittedName>
</protein>
<gene>
    <name evidence="2" type="ORF">F8M41_005853</name>
</gene>
<dbReference type="OrthoDB" id="2432658at2759"/>
<feature type="region of interest" description="Disordered" evidence="1">
    <location>
        <begin position="60"/>
        <end position="101"/>
    </location>
</feature>
<name>A0A8H4A6I5_GIGMA</name>
<accession>A0A8H4A6I5</accession>
<dbReference type="Proteomes" id="UP000439903">
    <property type="component" value="Unassembled WGS sequence"/>
</dbReference>
<evidence type="ECO:0000313" key="2">
    <source>
        <dbReference type="EMBL" id="KAF0428438.1"/>
    </source>
</evidence>
<feature type="compositionally biased region" description="Acidic residues" evidence="1">
    <location>
        <begin position="208"/>
        <end position="217"/>
    </location>
</feature>
<feature type="compositionally biased region" description="Basic and acidic residues" evidence="1">
    <location>
        <begin position="60"/>
        <end position="82"/>
    </location>
</feature>
<sequence>MWLERSSLNEEQNFDQAHPKKKVLAKQNESIILQSIFPSYDEIQKSFQAMFDKRDAEQKADIAKRDASHKAEIKKLKTEFKSKMSQQSKKSRPPVPPKDHEQIHEFYADQGDPRWSNLSREEALQWLNKAFPPPIASKPKRLRSSNQNARIDRIESKVDEISQMTSQFGRMMLDNKKPVAKSNSTHRYFLPLIPSQSQYASPDKDNEGGYDEGGYNEEENRWHAPFQSEKKNRPKGVLLCNKSNHSYKAQEEINEWFLSIQYLHSNINDLAISNSFLDSGSEFGAVNDATIEALEWENDKQSDFAIKSDNSKHITKSLGWIIDVPIHEKTYDIPTFSKPLGVSEPEQQTSDMHDGENLKKNMTLEKRLIKTEEWLDMALSAGKVLAERCSQLTETKIGEWKLIF</sequence>
<reference evidence="2 3" key="1">
    <citation type="journal article" date="2019" name="Environ. Microbiol.">
        <title>At the nexus of three kingdoms: the genome of the mycorrhizal fungus Gigaspora margarita provides insights into plant, endobacterial and fungal interactions.</title>
        <authorList>
            <person name="Venice F."/>
            <person name="Ghignone S."/>
            <person name="Salvioli di Fossalunga A."/>
            <person name="Amselem J."/>
            <person name="Novero M."/>
            <person name="Xianan X."/>
            <person name="Sedzielewska Toro K."/>
            <person name="Morin E."/>
            <person name="Lipzen A."/>
            <person name="Grigoriev I.V."/>
            <person name="Henrissat B."/>
            <person name="Martin F.M."/>
            <person name="Bonfante P."/>
        </authorList>
    </citation>
    <scope>NUCLEOTIDE SEQUENCE [LARGE SCALE GENOMIC DNA]</scope>
    <source>
        <strain evidence="2 3">BEG34</strain>
    </source>
</reference>
<dbReference type="EMBL" id="WTPW01001566">
    <property type="protein sequence ID" value="KAF0428438.1"/>
    <property type="molecule type" value="Genomic_DNA"/>
</dbReference>
<comment type="caution">
    <text evidence="2">The sequence shown here is derived from an EMBL/GenBank/DDBJ whole genome shotgun (WGS) entry which is preliminary data.</text>
</comment>
<feature type="region of interest" description="Disordered" evidence="1">
    <location>
        <begin position="195"/>
        <end position="217"/>
    </location>
</feature>
<dbReference type="AlphaFoldDB" id="A0A8H4A6I5"/>
<keyword evidence="3" id="KW-1185">Reference proteome</keyword>
<organism evidence="2 3">
    <name type="scientific">Gigaspora margarita</name>
    <dbReference type="NCBI Taxonomy" id="4874"/>
    <lineage>
        <taxon>Eukaryota</taxon>
        <taxon>Fungi</taxon>
        <taxon>Fungi incertae sedis</taxon>
        <taxon>Mucoromycota</taxon>
        <taxon>Glomeromycotina</taxon>
        <taxon>Glomeromycetes</taxon>
        <taxon>Diversisporales</taxon>
        <taxon>Gigasporaceae</taxon>
        <taxon>Gigaspora</taxon>
    </lineage>
</organism>
<proteinExistence type="predicted"/>
<feature type="region of interest" description="Disordered" evidence="1">
    <location>
        <begin position="1"/>
        <end position="21"/>
    </location>
</feature>